<evidence type="ECO:0000259" key="11">
    <source>
        <dbReference type="Pfam" id="PF21376"/>
    </source>
</evidence>
<dbReference type="InterPro" id="IPR027417">
    <property type="entry name" value="P-loop_NTPase"/>
</dbReference>
<comment type="subcellular location">
    <subcellularLocation>
        <location evidence="1 8">Endoplasmic reticulum lumen</location>
    </subcellularLocation>
</comment>
<comment type="caution">
    <text evidence="12">The sequence shown here is derived from an EMBL/GenBank/DDBJ whole genome shotgun (WGS) entry which is preliminary data.</text>
</comment>
<dbReference type="GO" id="GO:0071218">
    <property type="term" value="P:cellular response to misfolded protein"/>
    <property type="evidence" value="ECO:0007669"/>
    <property type="project" value="TreeGrafter"/>
</dbReference>
<dbReference type="SUPFAM" id="SSF52540">
    <property type="entry name" value="P-loop containing nucleoside triphosphate hydrolases"/>
    <property type="match status" value="1"/>
</dbReference>
<keyword evidence="3 10" id="KW-0732">Signal</keyword>
<keyword evidence="5 8" id="KW-0256">Endoplasmic reticulum</keyword>
<dbReference type="GO" id="GO:0005524">
    <property type="term" value="F:ATP binding"/>
    <property type="evidence" value="ECO:0007669"/>
    <property type="project" value="UniProtKB-KW"/>
</dbReference>
<accession>A0A9P1I7Z0</accession>
<sequence length="348" mass="40168">MIVRYFLFGLLLLLLNVSADPISLAVGAVASAGLGGMWIWKNTVKCKFYECCQEPDVFLKSYKLEQDIEKYLFGQHLVKDIVVNSIRAHWKNPNPTKPLVLSFHGSTGSGKNYVSEIIANNTYKYGLKSQYVKHIVATKDFPDKTRMDDYQTKLSEIIENALAKCARTLFIFDETDKLPVQLLQIIKPYLDYHASDELDSRRSIFIFLSNKGGSRIAALTLEQYESEKPREELKLEQFEKDLMDYSFNEEGGLQMSELIKRQLIDHFVPFLPLQQEHVKKCIEAYLIKRNRQDLIHNVEVITKILNGLQYYPPTSKAFSSSGCKRVDAKTDLEIERNYEIRRSTKEDL</sequence>
<evidence type="ECO:0000256" key="9">
    <source>
        <dbReference type="PIRSR" id="PIRSR038079-1"/>
    </source>
</evidence>
<dbReference type="AlphaFoldDB" id="A0A9P1I7Z0"/>
<name>A0A9P1I7Z0_9PELO</name>
<feature type="signal peptide" evidence="10">
    <location>
        <begin position="1"/>
        <end position="19"/>
    </location>
</feature>
<feature type="binding site" evidence="9">
    <location>
        <begin position="105"/>
        <end position="112"/>
    </location>
    <ligand>
        <name>ATP</name>
        <dbReference type="ChEBI" id="CHEBI:30616"/>
    </ligand>
</feature>
<dbReference type="GO" id="GO:0005788">
    <property type="term" value="C:endoplasmic reticulum lumen"/>
    <property type="evidence" value="ECO:0007669"/>
    <property type="project" value="UniProtKB-SubCell"/>
</dbReference>
<dbReference type="Proteomes" id="UP001152747">
    <property type="component" value="Unassembled WGS sequence"/>
</dbReference>
<dbReference type="GO" id="GO:0016887">
    <property type="term" value="F:ATP hydrolysis activity"/>
    <property type="evidence" value="ECO:0007669"/>
    <property type="project" value="InterPro"/>
</dbReference>
<evidence type="ECO:0000256" key="1">
    <source>
        <dbReference type="ARBA" id="ARBA00004319"/>
    </source>
</evidence>
<dbReference type="Pfam" id="PF06309">
    <property type="entry name" value="Torsin"/>
    <property type="match status" value="1"/>
</dbReference>
<dbReference type="Pfam" id="PF21376">
    <property type="entry name" value="TOR1A_C"/>
    <property type="match status" value="1"/>
</dbReference>
<protein>
    <recommendedName>
        <fullName evidence="8">Torsin</fullName>
    </recommendedName>
</protein>
<evidence type="ECO:0000313" key="12">
    <source>
        <dbReference type="EMBL" id="CAI5441152.1"/>
    </source>
</evidence>
<dbReference type="InterPro" id="IPR017378">
    <property type="entry name" value="Torsin_1/2"/>
</dbReference>
<gene>
    <name evidence="12" type="ORF">CAMP_LOCUS3789</name>
</gene>
<feature type="domain" description="Torsin-1A C-terminal" evidence="11">
    <location>
        <begin position="276"/>
        <end position="331"/>
    </location>
</feature>
<keyword evidence="13" id="KW-1185">Reference proteome</keyword>
<evidence type="ECO:0000256" key="6">
    <source>
        <dbReference type="ARBA" id="ARBA00022840"/>
    </source>
</evidence>
<feature type="chain" id="PRO_5040220199" description="Torsin" evidence="10">
    <location>
        <begin position="20"/>
        <end position="348"/>
    </location>
</feature>
<evidence type="ECO:0000256" key="2">
    <source>
        <dbReference type="ARBA" id="ARBA00006235"/>
    </source>
</evidence>
<dbReference type="PANTHER" id="PTHR10760:SF2">
    <property type="entry name" value="LD13476P-RELATED"/>
    <property type="match status" value="1"/>
</dbReference>
<dbReference type="EMBL" id="CANHGI010000002">
    <property type="protein sequence ID" value="CAI5441152.1"/>
    <property type="molecule type" value="Genomic_DNA"/>
</dbReference>
<organism evidence="12 13">
    <name type="scientific">Caenorhabditis angaria</name>
    <dbReference type="NCBI Taxonomy" id="860376"/>
    <lineage>
        <taxon>Eukaryota</taxon>
        <taxon>Metazoa</taxon>
        <taxon>Ecdysozoa</taxon>
        <taxon>Nematoda</taxon>
        <taxon>Chromadorea</taxon>
        <taxon>Rhabditida</taxon>
        <taxon>Rhabditina</taxon>
        <taxon>Rhabditomorpha</taxon>
        <taxon>Rhabditoidea</taxon>
        <taxon>Rhabditidae</taxon>
        <taxon>Peloderinae</taxon>
        <taxon>Caenorhabditis</taxon>
    </lineage>
</organism>
<dbReference type="OrthoDB" id="19623at2759"/>
<dbReference type="PIRSF" id="PIRSF038079">
    <property type="entry name" value="Torsin_2A"/>
    <property type="match status" value="1"/>
</dbReference>
<dbReference type="Gene3D" id="3.40.50.300">
    <property type="entry name" value="P-loop containing nucleotide triphosphate hydrolases"/>
    <property type="match status" value="1"/>
</dbReference>
<dbReference type="InterPro" id="IPR010448">
    <property type="entry name" value="Torsin"/>
</dbReference>
<keyword evidence="7" id="KW-0325">Glycoprotein</keyword>
<evidence type="ECO:0000256" key="3">
    <source>
        <dbReference type="ARBA" id="ARBA00022729"/>
    </source>
</evidence>
<keyword evidence="6 9" id="KW-0067">ATP-binding</keyword>
<dbReference type="FunFam" id="3.40.50.300:FF:002276">
    <property type="entry name" value="Torsin, putative"/>
    <property type="match status" value="1"/>
</dbReference>
<evidence type="ECO:0000256" key="5">
    <source>
        <dbReference type="ARBA" id="ARBA00022824"/>
    </source>
</evidence>
<evidence type="ECO:0000313" key="13">
    <source>
        <dbReference type="Proteomes" id="UP001152747"/>
    </source>
</evidence>
<evidence type="ECO:0000256" key="8">
    <source>
        <dbReference type="PIRNR" id="PIRNR038079"/>
    </source>
</evidence>
<evidence type="ECO:0000256" key="10">
    <source>
        <dbReference type="SAM" id="SignalP"/>
    </source>
</evidence>
<evidence type="ECO:0000256" key="4">
    <source>
        <dbReference type="ARBA" id="ARBA00022741"/>
    </source>
</evidence>
<dbReference type="InterPro" id="IPR049337">
    <property type="entry name" value="TOR1A_C"/>
</dbReference>
<reference evidence="12" key="1">
    <citation type="submission" date="2022-11" db="EMBL/GenBank/DDBJ databases">
        <authorList>
            <person name="Kikuchi T."/>
        </authorList>
    </citation>
    <scope>NUCLEOTIDE SEQUENCE</scope>
    <source>
        <strain evidence="12">PS1010</strain>
    </source>
</reference>
<proteinExistence type="inferred from homology"/>
<dbReference type="PANTHER" id="PTHR10760">
    <property type="entry name" value="TORSIN"/>
    <property type="match status" value="1"/>
</dbReference>
<evidence type="ECO:0000256" key="7">
    <source>
        <dbReference type="ARBA" id="ARBA00023180"/>
    </source>
</evidence>
<keyword evidence="4 9" id="KW-0547">Nucleotide-binding</keyword>
<comment type="similarity">
    <text evidence="2 8">Belongs to the ClpA/ClpB family. Torsin subfamily.</text>
</comment>